<dbReference type="GO" id="GO:0005524">
    <property type="term" value="F:ATP binding"/>
    <property type="evidence" value="ECO:0007669"/>
    <property type="project" value="UniProtKB-KW"/>
</dbReference>
<dbReference type="InterPro" id="IPR050166">
    <property type="entry name" value="ABC_transporter_ATP-bind"/>
</dbReference>
<comment type="caution">
    <text evidence="6">The sequence shown here is derived from an EMBL/GenBank/DDBJ whole genome shotgun (WGS) entry which is preliminary data.</text>
</comment>
<evidence type="ECO:0000256" key="2">
    <source>
        <dbReference type="ARBA" id="ARBA00022448"/>
    </source>
</evidence>
<dbReference type="SMART" id="SM00382">
    <property type="entry name" value="AAA"/>
    <property type="match status" value="1"/>
</dbReference>
<comment type="similarity">
    <text evidence="1">Belongs to the ABC transporter superfamily.</text>
</comment>
<accession>A0A9J6S4U5</accession>
<dbReference type="InterPro" id="IPR017871">
    <property type="entry name" value="ABC_transporter-like_CS"/>
</dbReference>
<reference evidence="6" key="1">
    <citation type="submission" date="2019-10" db="EMBL/GenBank/DDBJ databases">
        <title>Molecular typing, antibiotic resistance determination and virulence profiling for 36 multidrug-resistant clinical Klebsiella pneumoniae isolates using second- and third-generation sequencing.</title>
        <authorList>
            <person name="Shelenkov A."/>
            <person name="Mikhaylova Y."/>
            <person name="Yanushevich Y."/>
            <person name="Samoilov A."/>
            <person name="Petrova L."/>
            <person name="Fomina V."/>
            <person name="Gusarov V."/>
            <person name="Zamyatin M."/>
            <person name="Shagin D."/>
        </authorList>
    </citation>
    <scope>NUCLEOTIDE SEQUENCE [LARGE SCALE GENOMIC DNA]</scope>
    <source>
        <strain evidence="6">CriePir115</strain>
    </source>
</reference>
<protein>
    <submittedName>
        <fullName evidence="6">ATP-binding cassette domain-containing protein</fullName>
    </submittedName>
</protein>
<gene>
    <name evidence="6" type="ORF">GJJ18_23150</name>
</gene>
<dbReference type="InterPro" id="IPR003593">
    <property type="entry name" value="AAA+_ATPase"/>
</dbReference>
<evidence type="ECO:0000256" key="1">
    <source>
        <dbReference type="ARBA" id="ARBA00005417"/>
    </source>
</evidence>
<evidence type="ECO:0000256" key="4">
    <source>
        <dbReference type="ARBA" id="ARBA00022840"/>
    </source>
</evidence>
<keyword evidence="2" id="KW-0813">Transport</keyword>
<dbReference type="Pfam" id="PF00005">
    <property type="entry name" value="ABC_tran"/>
    <property type="match status" value="1"/>
</dbReference>
<dbReference type="PANTHER" id="PTHR42788">
    <property type="entry name" value="TAURINE IMPORT ATP-BINDING PROTEIN-RELATED"/>
    <property type="match status" value="1"/>
</dbReference>
<proteinExistence type="inferred from homology"/>
<dbReference type="GO" id="GO:0016887">
    <property type="term" value="F:ATP hydrolysis activity"/>
    <property type="evidence" value="ECO:0007669"/>
    <property type="project" value="InterPro"/>
</dbReference>
<dbReference type="PROSITE" id="PS50893">
    <property type="entry name" value="ABC_TRANSPORTER_2"/>
    <property type="match status" value="1"/>
</dbReference>
<evidence type="ECO:0000313" key="6">
    <source>
        <dbReference type="EMBL" id="MRL38325.1"/>
    </source>
</evidence>
<dbReference type="PANTHER" id="PTHR42788:SF19">
    <property type="entry name" value="ALIPHATIC SULFONATES IMPORT ATP-BINDING PROTEIN SSUB 2"/>
    <property type="match status" value="1"/>
</dbReference>
<keyword evidence="4 6" id="KW-0067">ATP-binding</keyword>
<dbReference type="AlphaFoldDB" id="A0A9J6S4U5"/>
<dbReference type="EMBL" id="WJWF01000030">
    <property type="protein sequence ID" value="MRL38325.1"/>
    <property type="molecule type" value="Genomic_DNA"/>
</dbReference>
<dbReference type="SUPFAM" id="SSF52540">
    <property type="entry name" value="P-loop containing nucleoside triphosphate hydrolases"/>
    <property type="match status" value="1"/>
</dbReference>
<dbReference type="CDD" id="cd03293">
    <property type="entry name" value="ABC_NrtD_SsuB_transporters"/>
    <property type="match status" value="1"/>
</dbReference>
<dbReference type="InterPro" id="IPR027417">
    <property type="entry name" value="P-loop_NTPase"/>
</dbReference>
<name>A0A9J6S4U5_KLEPN</name>
<dbReference type="Gene3D" id="3.40.50.300">
    <property type="entry name" value="P-loop containing nucleotide triphosphate hydrolases"/>
    <property type="match status" value="1"/>
</dbReference>
<dbReference type="PROSITE" id="PS00211">
    <property type="entry name" value="ABC_TRANSPORTER_1"/>
    <property type="match status" value="1"/>
</dbReference>
<dbReference type="InterPro" id="IPR003439">
    <property type="entry name" value="ABC_transporter-like_ATP-bd"/>
</dbReference>
<keyword evidence="3" id="KW-0547">Nucleotide-binding</keyword>
<organism evidence="6">
    <name type="scientific">Klebsiella pneumoniae</name>
    <dbReference type="NCBI Taxonomy" id="573"/>
    <lineage>
        <taxon>Bacteria</taxon>
        <taxon>Pseudomonadati</taxon>
        <taxon>Pseudomonadota</taxon>
        <taxon>Gammaproteobacteria</taxon>
        <taxon>Enterobacterales</taxon>
        <taxon>Enterobacteriaceae</taxon>
        <taxon>Klebsiella/Raoultella group</taxon>
        <taxon>Klebsiella</taxon>
        <taxon>Klebsiella pneumoniae complex</taxon>
    </lineage>
</organism>
<sequence length="266" mass="29532">MSVLLHASRLEVGYRRGQATTRLLQDFNFALAENEIVAVVGASGVGKSSLLRILAGLEKPLAGEVNYLGQPLDGPHPHLSVAFQDPTLLPWRTLEHNVAFGLDFCHQPRLDARERRERVHQAIASVGLSAHLSKLPSQLSGGMAQRAALARCLARRPKVMLLDEPFSALDEVTRHDMQRLLIDVLNQHRMSALLITHDIDEALLVADRVILLGGAPGRLMGEWRPQIPHPRENVLEALAALRLEILKKLRDVRADTDAEKRYVPDV</sequence>
<evidence type="ECO:0000259" key="5">
    <source>
        <dbReference type="PROSITE" id="PS50893"/>
    </source>
</evidence>
<feature type="domain" description="ABC transporter" evidence="5">
    <location>
        <begin position="8"/>
        <end position="239"/>
    </location>
</feature>
<evidence type="ECO:0000256" key="3">
    <source>
        <dbReference type="ARBA" id="ARBA00022741"/>
    </source>
</evidence>